<dbReference type="SUPFAM" id="SSF51984">
    <property type="entry name" value="MurCD N-terminal domain"/>
    <property type="match status" value="1"/>
</dbReference>
<evidence type="ECO:0000259" key="9">
    <source>
        <dbReference type="Pfam" id="PF02875"/>
    </source>
</evidence>
<dbReference type="Gene3D" id="3.40.1190.10">
    <property type="entry name" value="Mur-like, catalytic domain"/>
    <property type="match status" value="1"/>
</dbReference>
<keyword evidence="3 7" id="KW-0963">Cytoplasm</keyword>
<dbReference type="InterPro" id="IPR005762">
    <property type="entry name" value="MurD"/>
</dbReference>
<evidence type="ECO:0000256" key="8">
    <source>
        <dbReference type="RuleBase" id="RU003664"/>
    </source>
</evidence>
<dbReference type="SUPFAM" id="SSF53623">
    <property type="entry name" value="MurD-like peptide ligases, catalytic domain"/>
    <property type="match status" value="1"/>
</dbReference>
<dbReference type="GO" id="GO:0051301">
    <property type="term" value="P:cell division"/>
    <property type="evidence" value="ECO:0007669"/>
    <property type="project" value="UniProtKB-KW"/>
</dbReference>
<keyword evidence="7 8" id="KW-0573">Peptidoglycan synthesis</keyword>
<dbReference type="EMBL" id="BLRZ01000124">
    <property type="protein sequence ID" value="GFP30926.1"/>
    <property type="molecule type" value="Genomic_DNA"/>
</dbReference>
<dbReference type="PANTHER" id="PTHR43692">
    <property type="entry name" value="UDP-N-ACETYLMURAMOYLALANINE--D-GLUTAMATE LIGASE"/>
    <property type="match status" value="1"/>
</dbReference>
<evidence type="ECO:0000256" key="5">
    <source>
        <dbReference type="ARBA" id="ARBA00022741"/>
    </source>
</evidence>
<sequence>MKLENKKVAVIGFGLTGRAVVDFLLKKKVNIAVFDEKSSRVFENIRGLKEKGVRFYFGPFNFEKIAEAELIVMSPGVSSFRFPEFKKLEQFNREVVSEIELAFRFLKGKLICVTGTNGKSTTATLVHNLFSTAGRKSFLLGNIGVPFVSQVENIRCDEYAVVEVSCFQLEHAKSFKPDYVILTNISADHLDRYPSMKSYVETRKNIFKNITSEDKIILNFDDPLTRRYFPALPRKRPEVLRGLPDGQLYWFSRSSEVHRGVFVRGNNFMFRDKEEIIFFKSSELPLIGLHMVENALAASLVPILEGIEIGLIQKGLKSFQGLKHRIEFVTHFAGVDFINDSKATNVDAVLKAVMSLNSTSQRIVIIMGGKDKGGDFSLLKPVLTDKVKLVVLIGEAASKICTQLNGAVRIKKARSMQEAVRISFEEAKPQGIVLLSPGCASFDMFNSFEHRGELFKEEVLRLKKDMTEGEVWT</sequence>
<dbReference type="Gene3D" id="3.90.190.20">
    <property type="entry name" value="Mur ligase, C-terminal domain"/>
    <property type="match status" value="1"/>
</dbReference>
<keyword evidence="5 7" id="KW-0547">Nucleotide-binding</keyword>
<keyword evidence="7 8" id="KW-0961">Cell wall biogenesis/degradation</keyword>
<comment type="subcellular location">
    <subcellularLocation>
        <location evidence="1 7 8">Cytoplasm</location>
    </subcellularLocation>
</comment>
<evidence type="ECO:0000313" key="14">
    <source>
        <dbReference type="Proteomes" id="UP000588083"/>
    </source>
</evidence>
<dbReference type="EMBL" id="BLRU01000002">
    <property type="protein sequence ID" value="GFP18541.1"/>
    <property type="molecule type" value="Genomic_DNA"/>
</dbReference>
<dbReference type="InterPro" id="IPR036565">
    <property type="entry name" value="Mur-like_cat_sf"/>
</dbReference>
<evidence type="ECO:0000313" key="13">
    <source>
        <dbReference type="Proteomes" id="UP000574717"/>
    </source>
</evidence>
<comment type="caution">
    <text evidence="11">The sequence shown here is derived from an EMBL/GenBank/DDBJ whole genome shotgun (WGS) entry which is preliminary data.</text>
</comment>
<feature type="domain" description="Mur ligase C-terminal" evidence="9">
    <location>
        <begin position="324"/>
        <end position="437"/>
    </location>
</feature>
<dbReference type="GO" id="GO:0005737">
    <property type="term" value="C:cytoplasm"/>
    <property type="evidence" value="ECO:0007669"/>
    <property type="project" value="UniProtKB-SubCell"/>
</dbReference>
<evidence type="ECO:0000256" key="3">
    <source>
        <dbReference type="ARBA" id="ARBA00022490"/>
    </source>
</evidence>
<organism evidence="11 13">
    <name type="scientific">Candidatus Hakubella thermalkaliphila</name>
    <dbReference type="NCBI Taxonomy" id="2754717"/>
    <lineage>
        <taxon>Bacteria</taxon>
        <taxon>Bacillati</taxon>
        <taxon>Actinomycetota</taxon>
        <taxon>Actinomycetota incertae sedis</taxon>
        <taxon>Candidatus Hakubellales</taxon>
        <taxon>Candidatus Hakubellaceae</taxon>
        <taxon>Candidatus Hakubella</taxon>
    </lineage>
</organism>
<keyword evidence="4 7" id="KW-0436">Ligase</keyword>
<gene>
    <name evidence="7" type="primary">murD</name>
    <name evidence="11" type="ORF">HKBW3S03_00046</name>
    <name evidence="12" type="ORF">HKBW3S34_01845</name>
</gene>
<dbReference type="AlphaFoldDB" id="A0A6V8NGR3"/>
<dbReference type="Pfam" id="PF21799">
    <property type="entry name" value="MurD-like_N"/>
    <property type="match status" value="1"/>
</dbReference>
<dbReference type="Pfam" id="PF02875">
    <property type="entry name" value="Mur_ligase_C"/>
    <property type="match status" value="1"/>
</dbReference>
<dbReference type="UniPathway" id="UPA00219"/>
<keyword evidence="7 8" id="KW-0133">Cell shape</keyword>
<dbReference type="PANTHER" id="PTHR43692:SF1">
    <property type="entry name" value="UDP-N-ACETYLMURAMOYLALANINE--D-GLUTAMATE LIGASE"/>
    <property type="match status" value="1"/>
</dbReference>
<comment type="function">
    <text evidence="7 8">Cell wall formation. Catalyzes the addition of glutamate to the nucleotide precursor UDP-N-acetylmuramoyl-L-alanine (UMA).</text>
</comment>
<reference evidence="13 14" key="1">
    <citation type="journal article" date="2020" name="Front. Microbiol.">
        <title>Single-cell genomics of novel Actinobacteria with the Wood-Ljungdahl pathway discovered in a serpentinizing system.</title>
        <authorList>
            <person name="Merino N."/>
            <person name="Kawai M."/>
            <person name="Boyd E.S."/>
            <person name="Colman D.R."/>
            <person name="McGlynn S.E."/>
            <person name="Nealson K.H."/>
            <person name="Kurokawa K."/>
            <person name="Hongoh Y."/>
        </authorList>
    </citation>
    <scope>NUCLEOTIDE SEQUENCE [LARGE SCALE GENOMIC DNA]</scope>
    <source>
        <strain evidence="11 13">S03</strain>
        <strain evidence="12 14">S34</strain>
    </source>
</reference>
<comment type="similarity">
    <text evidence="7">Belongs to the MurCDEF family.</text>
</comment>
<dbReference type="GO" id="GO:0009252">
    <property type="term" value="P:peptidoglycan biosynthetic process"/>
    <property type="evidence" value="ECO:0007669"/>
    <property type="project" value="UniProtKB-UniRule"/>
</dbReference>
<dbReference type="HAMAP" id="MF_00639">
    <property type="entry name" value="MurD"/>
    <property type="match status" value="1"/>
</dbReference>
<protein>
    <recommendedName>
        <fullName evidence="7 8">UDP-N-acetylmuramoylalanine--D-glutamate ligase</fullName>
        <ecNumber evidence="7 8">6.3.2.9</ecNumber>
    </recommendedName>
    <alternativeName>
        <fullName evidence="7">D-glutamic acid-adding enzyme</fullName>
    </alternativeName>
    <alternativeName>
        <fullName evidence="7">UDP-N-acetylmuramoyl-L-alanyl-D-glutamate synthetase</fullName>
    </alternativeName>
</protein>
<comment type="pathway">
    <text evidence="2 7 8">Cell wall biogenesis; peptidoglycan biosynthesis.</text>
</comment>
<proteinExistence type="inferred from homology"/>
<dbReference type="RefSeq" id="WP_176236685.1">
    <property type="nucleotide sequence ID" value="NZ_BLRU01000002.1"/>
</dbReference>
<dbReference type="Proteomes" id="UP000588083">
    <property type="component" value="Unassembled WGS sequence"/>
</dbReference>
<evidence type="ECO:0000259" key="10">
    <source>
        <dbReference type="Pfam" id="PF08245"/>
    </source>
</evidence>
<keyword evidence="6 7" id="KW-0067">ATP-binding</keyword>
<evidence type="ECO:0000313" key="12">
    <source>
        <dbReference type="EMBL" id="GFP30926.1"/>
    </source>
</evidence>
<evidence type="ECO:0000313" key="11">
    <source>
        <dbReference type="EMBL" id="GFP18541.1"/>
    </source>
</evidence>
<feature type="domain" description="Mur ligase central" evidence="10">
    <location>
        <begin position="113"/>
        <end position="300"/>
    </location>
</feature>
<dbReference type="GO" id="GO:0008360">
    <property type="term" value="P:regulation of cell shape"/>
    <property type="evidence" value="ECO:0007669"/>
    <property type="project" value="UniProtKB-KW"/>
</dbReference>
<dbReference type="Proteomes" id="UP000574717">
    <property type="component" value="Unassembled WGS sequence"/>
</dbReference>
<dbReference type="GO" id="GO:0005524">
    <property type="term" value="F:ATP binding"/>
    <property type="evidence" value="ECO:0007669"/>
    <property type="project" value="UniProtKB-UniRule"/>
</dbReference>
<accession>A0A6V8NGR3</accession>
<feature type="binding site" evidence="7">
    <location>
        <begin position="115"/>
        <end position="121"/>
    </location>
    <ligand>
        <name>ATP</name>
        <dbReference type="ChEBI" id="CHEBI:30616"/>
    </ligand>
</feature>
<keyword evidence="14" id="KW-1185">Reference proteome</keyword>
<evidence type="ECO:0000256" key="4">
    <source>
        <dbReference type="ARBA" id="ARBA00022598"/>
    </source>
</evidence>
<name>A0A6V8NGR3_9ACTN</name>
<keyword evidence="7 8" id="KW-0132">Cell division</keyword>
<dbReference type="InterPro" id="IPR004101">
    <property type="entry name" value="Mur_ligase_C"/>
</dbReference>
<evidence type="ECO:0000256" key="7">
    <source>
        <dbReference type="HAMAP-Rule" id="MF_00639"/>
    </source>
</evidence>
<dbReference type="Gene3D" id="3.40.50.720">
    <property type="entry name" value="NAD(P)-binding Rossmann-like Domain"/>
    <property type="match status" value="1"/>
</dbReference>
<comment type="catalytic activity">
    <reaction evidence="7 8">
        <text>UDP-N-acetyl-alpha-D-muramoyl-L-alanine + D-glutamate + ATP = UDP-N-acetyl-alpha-D-muramoyl-L-alanyl-D-glutamate + ADP + phosphate + H(+)</text>
        <dbReference type="Rhea" id="RHEA:16429"/>
        <dbReference type="ChEBI" id="CHEBI:15378"/>
        <dbReference type="ChEBI" id="CHEBI:29986"/>
        <dbReference type="ChEBI" id="CHEBI:30616"/>
        <dbReference type="ChEBI" id="CHEBI:43474"/>
        <dbReference type="ChEBI" id="CHEBI:83898"/>
        <dbReference type="ChEBI" id="CHEBI:83900"/>
        <dbReference type="ChEBI" id="CHEBI:456216"/>
        <dbReference type="EC" id="6.3.2.9"/>
    </reaction>
</comment>
<evidence type="ECO:0000256" key="2">
    <source>
        <dbReference type="ARBA" id="ARBA00004752"/>
    </source>
</evidence>
<dbReference type="GO" id="GO:0008764">
    <property type="term" value="F:UDP-N-acetylmuramoylalanine-D-glutamate ligase activity"/>
    <property type="evidence" value="ECO:0007669"/>
    <property type="project" value="UniProtKB-UniRule"/>
</dbReference>
<evidence type="ECO:0000256" key="1">
    <source>
        <dbReference type="ARBA" id="ARBA00004496"/>
    </source>
</evidence>
<dbReference type="InterPro" id="IPR036615">
    <property type="entry name" value="Mur_ligase_C_dom_sf"/>
</dbReference>
<dbReference type="EC" id="6.3.2.9" evidence="7 8"/>
<dbReference type="GO" id="GO:0071555">
    <property type="term" value="P:cell wall organization"/>
    <property type="evidence" value="ECO:0007669"/>
    <property type="project" value="UniProtKB-KW"/>
</dbReference>
<keyword evidence="7 8" id="KW-0131">Cell cycle</keyword>
<dbReference type="Pfam" id="PF08245">
    <property type="entry name" value="Mur_ligase_M"/>
    <property type="match status" value="1"/>
</dbReference>
<dbReference type="SUPFAM" id="SSF53244">
    <property type="entry name" value="MurD-like peptide ligases, peptide-binding domain"/>
    <property type="match status" value="1"/>
</dbReference>
<dbReference type="InterPro" id="IPR013221">
    <property type="entry name" value="Mur_ligase_cen"/>
</dbReference>
<evidence type="ECO:0000256" key="6">
    <source>
        <dbReference type="ARBA" id="ARBA00022840"/>
    </source>
</evidence>
<dbReference type="NCBIfam" id="TIGR01087">
    <property type="entry name" value="murD"/>
    <property type="match status" value="1"/>
</dbReference>